<evidence type="ECO:0000313" key="5">
    <source>
        <dbReference type="Proteomes" id="UP000243459"/>
    </source>
</evidence>
<dbReference type="OMA" id="ANWATPD"/>
<evidence type="ECO:0000256" key="1">
    <source>
        <dbReference type="ARBA" id="ARBA00005711"/>
    </source>
</evidence>
<dbReference type="Proteomes" id="UP000243459">
    <property type="component" value="Unassembled WGS sequence"/>
</dbReference>
<gene>
    <name evidence="4" type="ORF">A4U43_UnF7220</name>
</gene>
<comment type="similarity">
    <text evidence="1">Belongs to the remorin family.</text>
</comment>
<sequence>MDYERILKPSPQGGGFSPRKLRAMLLGVEKKRKEEVEEDDEDGLDPGGSSADEFRDVNMVSSVQNHNVAIPRARSLEDDALGFEFHKARSSMMPGFSKPAPSKWDDAQKWIASPNSNRVVKGKKSGRQSVTKVVMEVKEDVDGKRVDGSEIKREIGEIKGGDWESEVCHPGVDSCAKMPMIVESSISKSAAVNLSRHGTSTTAQTSTTFVDPPSTVRSVSMRDMGTEMTPIASQEPSRTGTPIRASTPIRSPSSSRPTTPRRTASSSVRIESANFHVAKERELSEKELQIKTRREIMMLGTQLGKANIAAWASKEEERNAPSSLVPIDQPVKDVIQSCAAAWEEAEKAKYLARFKEEEIKIQAWENHQKARSEAEMRRIEVEVERMKAYAHDKLMSKLEAMRHKAEEKRAAAEAKRNQQASKTAEQVDYIKRTGRVPSSFFCWSCCF</sequence>
<proteinExistence type="inferred from homology"/>
<keyword evidence="5" id="KW-1185">Reference proteome</keyword>
<feature type="compositionally biased region" description="Polar residues" evidence="2">
    <location>
        <begin position="231"/>
        <end position="240"/>
    </location>
</feature>
<dbReference type="Gramene" id="ONK55130">
    <property type="protein sequence ID" value="ONK55130"/>
    <property type="gene ID" value="A4U43_UnF7220"/>
</dbReference>
<feature type="compositionally biased region" description="Low complexity" evidence="2">
    <location>
        <begin position="242"/>
        <end position="267"/>
    </location>
</feature>
<feature type="region of interest" description="Disordered" evidence="2">
    <location>
        <begin position="30"/>
        <end position="54"/>
    </location>
</feature>
<dbReference type="InterPro" id="IPR005516">
    <property type="entry name" value="Remorin_C"/>
</dbReference>
<dbReference type="Pfam" id="PF03763">
    <property type="entry name" value="Remorin_C"/>
    <property type="match status" value="1"/>
</dbReference>
<feature type="compositionally biased region" description="Basic and acidic residues" evidence="2">
    <location>
        <begin position="405"/>
        <end position="416"/>
    </location>
</feature>
<evidence type="ECO:0000313" key="4">
    <source>
        <dbReference type="EMBL" id="ONK55130.1"/>
    </source>
</evidence>
<evidence type="ECO:0000256" key="2">
    <source>
        <dbReference type="SAM" id="MobiDB-lite"/>
    </source>
</evidence>
<dbReference type="PANTHER" id="PTHR31471">
    <property type="entry name" value="OS02G0116800 PROTEIN"/>
    <property type="match status" value="1"/>
</dbReference>
<reference evidence="5" key="1">
    <citation type="journal article" date="2017" name="Nat. Commun.">
        <title>The asparagus genome sheds light on the origin and evolution of a young Y chromosome.</title>
        <authorList>
            <person name="Harkess A."/>
            <person name="Zhou J."/>
            <person name="Xu C."/>
            <person name="Bowers J.E."/>
            <person name="Van der Hulst R."/>
            <person name="Ayyampalayam S."/>
            <person name="Mercati F."/>
            <person name="Riccardi P."/>
            <person name="McKain M.R."/>
            <person name="Kakrana A."/>
            <person name="Tang H."/>
            <person name="Ray J."/>
            <person name="Groenendijk J."/>
            <person name="Arikit S."/>
            <person name="Mathioni S.M."/>
            <person name="Nakano M."/>
            <person name="Shan H."/>
            <person name="Telgmann-Rauber A."/>
            <person name="Kanno A."/>
            <person name="Yue Z."/>
            <person name="Chen H."/>
            <person name="Li W."/>
            <person name="Chen Y."/>
            <person name="Xu X."/>
            <person name="Zhang Y."/>
            <person name="Luo S."/>
            <person name="Chen H."/>
            <person name="Gao J."/>
            <person name="Mao Z."/>
            <person name="Pires J.C."/>
            <person name="Luo M."/>
            <person name="Kudrna D."/>
            <person name="Wing R.A."/>
            <person name="Meyers B.C."/>
            <person name="Yi K."/>
            <person name="Kong H."/>
            <person name="Lavrijsen P."/>
            <person name="Sunseri F."/>
            <person name="Falavigna A."/>
            <person name="Ye Y."/>
            <person name="Leebens-Mack J.H."/>
            <person name="Chen G."/>
        </authorList>
    </citation>
    <scope>NUCLEOTIDE SEQUENCE [LARGE SCALE GENOMIC DNA]</scope>
    <source>
        <strain evidence="5">cv. DH0086</strain>
    </source>
</reference>
<dbReference type="PANTHER" id="PTHR31471:SF98">
    <property type="entry name" value="OS02G0116800 PROTEIN"/>
    <property type="match status" value="1"/>
</dbReference>
<feature type="region of interest" description="Disordered" evidence="2">
    <location>
        <begin position="405"/>
        <end position="424"/>
    </location>
</feature>
<dbReference type="EMBL" id="KV863742">
    <property type="protein sequence ID" value="ONK55130.1"/>
    <property type="molecule type" value="Genomic_DNA"/>
</dbReference>
<feature type="region of interest" description="Disordered" evidence="2">
    <location>
        <begin position="197"/>
        <end position="267"/>
    </location>
</feature>
<protein>
    <recommendedName>
        <fullName evidence="3">Remorin C-terminal domain-containing protein</fullName>
    </recommendedName>
</protein>
<feature type="compositionally biased region" description="Low complexity" evidence="2">
    <location>
        <begin position="199"/>
        <end position="208"/>
    </location>
</feature>
<feature type="domain" description="Remorin C-terminal" evidence="3">
    <location>
        <begin position="336"/>
        <end position="438"/>
    </location>
</feature>
<evidence type="ECO:0000259" key="3">
    <source>
        <dbReference type="Pfam" id="PF03763"/>
    </source>
</evidence>
<accession>A0A1R3L693</accession>
<dbReference type="OrthoDB" id="1900877at2759"/>
<feature type="region of interest" description="Disordered" evidence="2">
    <location>
        <begin position="1"/>
        <end position="20"/>
    </location>
</feature>
<dbReference type="AlphaFoldDB" id="A0A1R3L693"/>
<name>A0A1R3L693_ASPOF</name>
<organism evidence="4 5">
    <name type="scientific">Asparagus officinalis</name>
    <name type="common">Garden asparagus</name>
    <dbReference type="NCBI Taxonomy" id="4686"/>
    <lineage>
        <taxon>Eukaryota</taxon>
        <taxon>Viridiplantae</taxon>
        <taxon>Streptophyta</taxon>
        <taxon>Embryophyta</taxon>
        <taxon>Tracheophyta</taxon>
        <taxon>Spermatophyta</taxon>
        <taxon>Magnoliopsida</taxon>
        <taxon>Liliopsida</taxon>
        <taxon>Asparagales</taxon>
        <taxon>Asparagaceae</taxon>
        <taxon>Asparagoideae</taxon>
        <taxon>Asparagus</taxon>
    </lineage>
</organism>